<evidence type="ECO:0000256" key="1">
    <source>
        <dbReference type="SAM" id="MobiDB-lite"/>
    </source>
</evidence>
<dbReference type="Proteomes" id="UP000567179">
    <property type="component" value="Unassembled WGS sequence"/>
</dbReference>
<sequence length="205" mass="22436">MANGGCFRCRGLWCGHTQHDCPNIPPPREGYVERTQEMADSIRWAMIQEGYPDPAASYRQPASGSNAVAATQAHTYTYQSAAPPASFQQSAHIEEIRETRPNTPVASGSGSGPPPMPRADSSAAAGVAAVLPRRFVPPDDDISDNDDQRSRSRSPVYAGNRHYYSRTNGSSPDGRNRNDYDSSPPRRRSYVGKGKQVDRDFYSEG</sequence>
<dbReference type="AlphaFoldDB" id="A0A8H5EU88"/>
<comment type="caution">
    <text evidence="2">The sequence shown here is derived from an EMBL/GenBank/DDBJ whole genome shotgun (WGS) entry which is preliminary data.</text>
</comment>
<organism evidence="2 3">
    <name type="scientific">Psilocybe cf. subviscida</name>
    <dbReference type="NCBI Taxonomy" id="2480587"/>
    <lineage>
        <taxon>Eukaryota</taxon>
        <taxon>Fungi</taxon>
        <taxon>Dikarya</taxon>
        <taxon>Basidiomycota</taxon>
        <taxon>Agaricomycotina</taxon>
        <taxon>Agaricomycetes</taxon>
        <taxon>Agaricomycetidae</taxon>
        <taxon>Agaricales</taxon>
        <taxon>Agaricineae</taxon>
        <taxon>Strophariaceae</taxon>
        <taxon>Psilocybe</taxon>
    </lineage>
</organism>
<reference evidence="2 3" key="1">
    <citation type="journal article" date="2020" name="ISME J.">
        <title>Uncovering the hidden diversity of litter-decomposition mechanisms in mushroom-forming fungi.</title>
        <authorList>
            <person name="Floudas D."/>
            <person name="Bentzer J."/>
            <person name="Ahren D."/>
            <person name="Johansson T."/>
            <person name="Persson P."/>
            <person name="Tunlid A."/>
        </authorList>
    </citation>
    <scope>NUCLEOTIDE SEQUENCE [LARGE SCALE GENOMIC DNA]</scope>
    <source>
        <strain evidence="2 3">CBS 101986</strain>
    </source>
</reference>
<name>A0A8H5EU88_9AGAR</name>
<accession>A0A8H5EU88</accession>
<feature type="compositionally biased region" description="Basic and acidic residues" evidence="1">
    <location>
        <begin position="195"/>
        <end position="205"/>
    </location>
</feature>
<keyword evidence="3" id="KW-1185">Reference proteome</keyword>
<proteinExistence type="predicted"/>
<evidence type="ECO:0000313" key="3">
    <source>
        <dbReference type="Proteomes" id="UP000567179"/>
    </source>
</evidence>
<feature type="compositionally biased region" description="Low complexity" evidence="1">
    <location>
        <begin position="119"/>
        <end position="130"/>
    </location>
</feature>
<evidence type="ECO:0000313" key="2">
    <source>
        <dbReference type="EMBL" id="KAF5312178.1"/>
    </source>
</evidence>
<feature type="region of interest" description="Disordered" evidence="1">
    <location>
        <begin position="99"/>
        <end position="205"/>
    </location>
</feature>
<protein>
    <submittedName>
        <fullName evidence="2">Uncharacterized protein</fullName>
    </submittedName>
</protein>
<dbReference type="EMBL" id="JAACJJ010000056">
    <property type="protein sequence ID" value="KAF5312178.1"/>
    <property type="molecule type" value="Genomic_DNA"/>
</dbReference>
<gene>
    <name evidence="2" type="ORF">D9619_002969</name>
</gene>